<sequence length="208" mass="22675">MRAFCKIASFLISFLSSFFILHSLSLAYTFSVVSGNLPPGLNLSTDGVISGIPTKAGTYTFKVKVTDSASNEAFKDFTLTVKEQDVQPPSKPSNFTATPGDGQIKLSWINPEDEDLVGILVLYKNNTYPIDYNDDDAILLDNINVTPGAEVSILHLGLQNCNQYYYAAFAYDEAGNYSQAAKAMATPGSNCNVSEVKPMPWLYLLLGE</sequence>
<dbReference type="GO" id="GO:0016020">
    <property type="term" value="C:membrane"/>
    <property type="evidence" value="ECO:0007669"/>
    <property type="project" value="InterPro"/>
</dbReference>
<dbReference type="SUPFAM" id="SSF49265">
    <property type="entry name" value="Fibronectin type III"/>
    <property type="match status" value="1"/>
</dbReference>
<keyword evidence="2" id="KW-1185">Reference proteome</keyword>
<evidence type="ECO:0000313" key="1">
    <source>
        <dbReference type="EMBL" id="AMM40225.1"/>
    </source>
</evidence>
<accession>A0A7U4THG8</accession>
<dbReference type="KEGG" id="daw:HS1_000419"/>
<protein>
    <submittedName>
        <fullName evidence="1">Cell surface protein</fullName>
    </submittedName>
</protein>
<dbReference type="RefSeq" id="WP_066060517.1">
    <property type="nucleotide sequence ID" value="NZ_CP013015.1"/>
</dbReference>
<dbReference type="Pfam" id="PF05345">
    <property type="entry name" value="He_PIG"/>
    <property type="match status" value="1"/>
</dbReference>
<organism evidence="1 2">
    <name type="scientific">Desulfofervidus auxilii</name>
    <dbReference type="NCBI Taxonomy" id="1621989"/>
    <lineage>
        <taxon>Bacteria</taxon>
        <taxon>Pseudomonadati</taxon>
        <taxon>Thermodesulfobacteriota</taxon>
        <taxon>Candidatus Desulfofervidia</taxon>
        <taxon>Candidatus Desulfofervidales</taxon>
        <taxon>Candidatus Desulfofervidaceae</taxon>
        <taxon>Candidatus Desulfofervidus</taxon>
    </lineage>
</organism>
<proteinExistence type="predicted"/>
<dbReference type="EMBL" id="CP013015">
    <property type="protein sequence ID" value="AMM40225.1"/>
    <property type="molecule type" value="Genomic_DNA"/>
</dbReference>
<dbReference type="AlphaFoldDB" id="A0A7U4THG8"/>
<name>A0A7U4THG8_DESA2</name>
<dbReference type="Gene3D" id="2.60.40.10">
    <property type="entry name" value="Immunoglobulins"/>
    <property type="match status" value="2"/>
</dbReference>
<gene>
    <name evidence="1" type="ORF">HS1_000419</name>
</gene>
<dbReference type="InterPro" id="IPR015919">
    <property type="entry name" value="Cadherin-like_sf"/>
</dbReference>
<evidence type="ECO:0000313" key="2">
    <source>
        <dbReference type="Proteomes" id="UP000070560"/>
    </source>
</evidence>
<dbReference type="InterPro" id="IPR036116">
    <property type="entry name" value="FN3_sf"/>
</dbReference>
<dbReference type="SUPFAM" id="SSF49313">
    <property type="entry name" value="Cadherin-like"/>
    <property type="match status" value="1"/>
</dbReference>
<dbReference type="OrthoDB" id="5500612at2"/>
<dbReference type="Proteomes" id="UP000070560">
    <property type="component" value="Chromosome"/>
</dbReference>
<dbReference type="GO" id="GO:0005509">
    <property type="term" value="F:calcium ion binding"/>
    <property type="evidence" value="ECO:0007669"/>
    <property type="project" value="InterPro"/>
</dbReference>
<dbReference type="InterPro" id="IPR013783">
    <property type="entry name" value="Ig-like_fold"/>
</dbReference>
<reference evidence="1 2" key="1">
    <citation type="submission" date="2015-10" db="EMBL/GenBank/DDBJ databases">
        <title>Candidatus Desulfofervidus auxilii, a hydrogenotrophic sulfate-reducing bacterium involved in the thermophilic anaerobic oxidation of methane.</title>
        <authorList>
            <person name="Krukenberg V."/>
            <person name="Richter M."/>
            <person name="Wegener G."/>
        </authorList>
    </citation>
    <scope>NUCLEOTIDE SEQUENCE [LARGE SCALE GENOMIC DNA]</scope>
    <source>
        <strain evidence="1 2">HS1</strain>
    </source>
</reference>